<reference evidence="1" key="2">
    <citation type="journal article" date="2015" name="Fish Shellfish Immunol.">
        <title>Early steps in the European eel (Anguilla anguilla)-Vibrio vulnificus interaction in the gills: Role of the RtxA13 toxin.</title>
        <authorList>
            <person name="Callol A."/>
            <person name="Pajuelo D."/>
            <person name="Ebbesson L."/>
            <person name="Teles M."/>
            <person name="MacKenzie S."/>
            <person name="Amaro C."/>
        </authorList>
    </citation>
    <scope>NUCLEOTIDE SEQUENCE</scope>
</reference>
<name>A0A0E9RL83_ANGAN</name>
<proteinExistence type="predicted"/>
<dbReference type="AlphaFoldDB" id="A0A0E9RL83"/>
<organism evidence="1">
    <name type="scientific">Anguilla anguilla</name>
    <name type="common">European freshwater eel</name>
    <name type="synonym">Muraena anguilla</name>
    <dbReference type="NCBI Taxonomy" id="7936"/>
    <lineage>
        <taxon>Eukaryota</taxon>
        <taxon>Metazoa</taxon>
        <taxon>Chordata</taxon>
        <taxon>Craniata</taxon>
        <taxon>Vertebrata</taxon>
        <taxon>Euteleostomi</taxon>
        <taxon>Actinopterygii</taxon>
        <taxon>Neopterygii</taxon>
        <taxon>Teleostei</taxon>
        <taxon>Anguilliformes</taxon>
        <taxon>Anguillidae</taxon>
        <taxon>Anguilla</taxon>
    </lineage>
</organism>
<accession>A0A0E9RL83</accession>
<protein>
    <submittedName>
        <fullName evidence="1">Uncharacterized protein</fullName>
    </submittedName>
</protein>
<reference evidence="1" key="1">
    <citation type="submission" date="2014-11" db="EMBL/GenBank/DDBJ databases">
        <authorList>
            <person name="Amaro Gonzalez C."/>
        </authorList>
    </citation>
    <scope>NUCLEOTIDE SEQUENCE</scope>
</reference>
<sequence length="34" mass="3677">MTSLLDQRADSSAALLPKLFFLNEGSKGRQSGTH</sequence>
<dbReference type="EMBL" id="GBXM01078733">
    <property type="protein sequence ID" value="JAH29844.1"/>
    <property type="molecule type" value="Transcribed_RNA"/>
</dbReference>
<evidence type="ECO:0000313" key="1">
    <source>
        <dbReference type="EMBL" id="JAH29844.1"/>
    </source>
</evidence>